<evidence type="ECO:0000313" key="3">
    <source>
        <dbReference type="EMBL" id="EBA09618.1"/>
    </source>
</evidence>
<dbReference type="Proteomes" id="UP000005713">
    <property type="component" value="Unassembled WGS sequence"/>
</dbReference>
<feature type="chain" id="PRO_5002654194" description="Excinuclease ABC subunit A" evidence="2">
    <location>
        <begin position="25"/>
        <end position="119"/>
    </location>
</feature>
<feature type="region of interest" description="Disordered" evidence="1">
    <location>
        <begin position="31"/>
        <end position="58"/>
    </location>
</feature>
<reference evidence="3 4" key="1">
    <citation type="submission" date="2006-06" db="EMBL/GenBank/DDBJ databases">
        <authorList>
            <person name="Moran M.A."/>
            <person name="Ferriera S."/>
            <person name="Johnson J."/>
            <person name="Kravitz S."/>
            <person name="Beeson K."/>
            <person name="Sutton G."/>
            <person name="Rogers Y.-H."/>
            <person name="Friedman R."/>
            <person name="Frazier M."/>
            <person name="Venter J.C."/>
        </authorList>
    </citation>
    <scope>NUCLEOTIDE SEQUENCE [LARGE SCALE GENOMIC DNA]</scope>
    <source>
        <strain evidence="3 4">E-37</strain>
    </source>
</reference>
<keyword evidence="2" id="KW-0732">Signal</keyword>
<comment type="caution">
    <text evidence="3">The sequence shown here is derived from an EMBL/GenBank/DDBJ whole genome shotgun (WGS) entry which is preliminary data.</text>
</comment>
<dbReference type="Gene3D" id="3.10.450.160">
    <property type="entry name" value="inner membrane protein cigr"/>
    <property type="match status" value="1"/>
</dbReference>
<evidence type="ECO:0000313" key="4">
    <source>
        <dbReference type="Proteomes" id="UP000005713"/>
    </source>
</evidence>
<evidence type="ECO:0000256" key="2">
    <source>
        <dbReference type="SAM" id="SignalP"/>
    </source>
</evidence>
<dbReference type="EMBL" id="AAYA01000002">
    <property type="protein sequence ID" value="EBA09618.1"/>
    <property type="molecule type" value="Genomic_DNA"/>
</dbReference>
<dbReference type="eggNOG" id="ENOG5032YTT">
    <property type="taxonomic scope" value="Bacteria"/>
</dbReference>
<proteinExistence type="predicted"/>
<dbReference type="AlphaFoldDB" id="A3JYR5"/>
<organism evidence="3 4">
    <name type="scientific">Sagittula stellata (strain ATCC 700073 / DSM 11524 / E-37)</name>
    <dbReference type="NCBI Taxonomy" id="388399"/>
    <lineage>
        <taxon>Bacteria</taxon>
        <taxon>Pseudomonadati</taxon>
        <taxon>Pseudomonadota</taxon>
        <taxon>Alphaproteobacteria</taxon>
        <taxon>Rhodobacterales</taxon>
        <taxon>Roseobacteraceae</taxon>
        <taxon>Sagittula</taxon>
    </lineage>
</organism>
<dbReference type="OrthoDB" id="7666115at2"/>
<feature type="signal peptide" evidence="2">
    <location>
        <begin position="1"/>
        <end position="24"/>
    </location>
</feature>
<dbReference type="RefSeq" id="WP_005855715.1">
    <property type="nucleotide sequence ID" value="NZ_AAYA01000002.1"/>
</dbReference>
<keyword evidence="4" id="KW-1185">Reference proteome</keyword>
<sequence length="119" mass="12746">MKRILTAAAALGLVTLTAPLAASADQACPPGLAKKDPSCVAPGQSKKTQQGNRREDAQVYDEVRRGEPIPDRYVLLRNPASYGLDPNRTYYRLGNEVVRVDPDTRAVLSIIGAVAALSN</sequence>
<evidence type="ECO:0000256" key="1">
    <source>
        <dbReference type="SAM" id="MobiDB-lite"/>
    </source>
</evidence>
<evidence type="ECO:0008006" key="5">
    <source>
        <dbReference type="Google" id="ProtNLM"/>
    </source>
</evidence>
<protein>
    <recommendedName>
        <fullName evidence="5">Excinuclease ABC subunit A</fullName>
    </recommendedName>
</protein>
<gene>
    <name evidence="3" type="ORF">SSE37_07418</name>
</gene>
<name>A3JYR5_SAGS3</name>
<accession>A3JYR5</accession>